<reference evidence="4 5" key="1">
    <citation type="journal article" date="2011" name="Stand. Genomic Sci.">
        <title>Complete genome sequence of the filamentous gliding predatory bacterium Herpetosiphon aurantiacus type strain (114-95(T)).</title>
        <authorList>
            <person name="Kiss H."/>
            <person name="Nett M."/>
            <person name="Domin N."/>
            <person name="Martin K."/>
            <person name="Maresca J.A."/>
            <person name="Copeland A."/>
            <person name="Lapidus A."/>
            <person name="Lucas S."/>
            <person name="Berry K.W."/>
            <person name="Glavina Del Rio T."/>
            <person name="Dalin E."/>
            <person name="Tice H."/>
            <person name="Pitluck S."/>
            <person name="Richardson P."/>
            <person name="Bruce D."/>
            <person name="Goodwin L."/>
            <person name="Han C."/>
            <person name="Detter J.C."/>
            <person name="Schmutz J."/>
            <person name="Brettin T."/>
            <person name="Land M."/>
            <person name="Hauser L."/>
            <person name="Kyrpides N.C."/>
            <person name="Ivanova N."/>
            <person name="Goker M."/>
            <person name="Woyke T."/>
            <person name="Klenk H.P."/>
            <person name="Bryant D.A."/>
        </authorList>
    </citation>
    <scope>NUCLEOTIDE SEQUENCE [LARGE SCALE GENOMIC DNA]</scope>
    <source>
        <strain evidence="5">ATCC 23779 / DSM 785 / 114-95</strain>
        <plasmid evidence="4">pHAU01</plasmid>
    </source>
</reference>
<dbReference type="InParanoid" id="A9B906"/>
<evidence type="ECO:0000313" key="4">
    <source>
        <dbReference type="EMBL" id="ABX07820.1"/>
    </source>
</evidence>
<protein>
    <submittedName>
        <fullName evidence="4">N-acetylmuramoyl-L-alanine amidase family 2</fullName>
    </submittedName>
</protein>
<dbReference type="Pfam" id="PF01510">
    <property type="entry name" value="Amidase_2"/>
    <property type="match status" value="1"/>
</dbReference>
<keyword evidence="5" id="KW-1185">Reference proteome</keyword>
<dbReference type="GO" id="GO:0008745">
    <property type="term" value="F:N-acetylmuramoyl-L-alanine amidase activity"/>
    <property type="evidence" value="ECO:0007669"/>
    <property type="project" value="InterPro"/>
</dbReference>
<dbReference type="SMART" id="SM00701">
    <property type="entry name" value="PGRP"/>
    <property type="match status" value="1"/>
</dbReference>
<dbReference type="SUPFAM" id="SSF55846">
    <property type="entry name" value="N-acetylmuramoyl-L-alanine amidase-like"/>
    <property type="match status" value="1"/>
</dbReference>
<dbReference type="AlphaFoldDB" id="A9B906"/>
<dbReference type="FunCoup" id="A9B906">
    <property type="interactions" value="10"/>
</dbReference>
<organism evidence="4 5">
    <name type="scientific">Herpetosiphon aurantiacus (strain ATCC 23779 / DSM 785 / 114-95)</name>
    <dbReference type="NCBI Taxonomy" id="316274"/>
    <lineage>
        <taxon>Bacteria</taxon>
        <taxon>Bacillati</taxon>
        <taxon>Chloroflexota</taxon>
        <taxon>Chloroflexia</taxon>
        <taxon>Herpetosiphonales</taxon>
        <taxon>Herpetosiphonaceae</taxon>
        <taxon>Herpetosiphon</taxon>
    </lineage>
</organism>
<evidence type="ECO:0000313" key="5">
    <source>
        <dbReference type="Proteomes" id="UP000000787"/>
    </source>
</evidence>
<dbReference type="KEGG" id="hau:Haur_5193"/>
<dbReference type="InterPro" id="IPR002477">
    <property type="entry name" value="Peptidoglycan-bd-like"/>
</dbReference>
<sequence>MKQYSRRSFGKLTVGVGMSVVVGLTELQLLRPSHAAVAIPAIGGTATWGAAAPKEPIKRLAQKPIGIVVHHTTSPNSNDFTQTKARQVARSIQQSHFNRGWIDTGQHFTISRGGWILEGRHQSLAAVQQGTTHVQGAHVDGHNETHIGIECDGLYMEHAPSLPLWNNLVALLAYLCHQYGLTAQTIVGHRDLDATLCPGDTFYSLLPQLRAAVETHLAGGNVGRMWPTLKRNTPATSLAKTAQYLLRTHGASITADGAFGPATEAAVKAFQTAKGLTVNGIIGAATWESLIRTVRLGDSGDAVRAVQTRLAAQGYTTTSDGQFTATLNALVKTFQTNRQLSVDGVVGINSWNHLAM</sequence>
<dbReference type="HOGENOM" id="CLU_752032_0_0_0"/>
<dbReference type="Pfam" id="PF01471">
    <property type="entry name" value="PG_binding_1"/>
    <property type="match status" value="2"/>
</dbReference>
<feature type="domain" description="Peptidoglycan recognition protein family" evidence="3">
    <location>
        <begin position="40"/>
        <end position="193"/>
    </location>
</feature>
<dbReference type="Gene3D" id="3.40.80.10">
    <property type="entry name" value="Peptidoglycan recognition protein-like"/>
    <property type="match status" value="1"/>
</dbReference>
<name>A9B906_HERA2</name>
<comment type="similarity">
    <text evidence="1">Belongs to the N-acetylmuramoyl-L-alanine amidase 2 family.</text>
</comment>
<feature type="domain" description="N-acetylmuramoyl-L-alanine amidase" evidence="2">
    <location>
        <begin position="52"/>
        <end position="199"/>
    </location>
</feature>
<dbReference type="GO" id="GO:0008270">
    <property type="term" value="F:zinc ion binding"/>
    <property type="evidence" value="ECO:0007669"/>
    <property type="project" value="InterPro"/>
</dbReference>
<dbReference type="CDD" id="cd06583">
    <property type="entry name" value="PGRP"/>
    <property type="match status" value="1"/>
</dbReference>
<keyword evidence="4" id="KW-0614">Plasmid</keyword>
<dbReference type="InterPro" id="IPR036505">
    <property type="entry name" value="Amidase/PGRP_sf"/>
</dbReference>
<dbReference type="BioCyc" id="HAUR316274:GHYA-5255-MONOMER"/>
<dbReference type="InterPro" id="IPR036366">
    <property type="entry name" value="PGBDSf"/>
</dbReference>
<dbReference type="Proteomes" id="UP000000787">
    <property type="component" value="Plasmid pHAU01"/>
</dbReference>
<dbReference type="GO" id="GO:0009253">
    <property type="term" value="P:peptidoglycan catabolic process"/>
    <property type="evidence" value="ECO:0007669"/>
    <property type="project" value="InterPro"/>
</dbReference>
<dbReference type="InterPro" id="IPR006619">
    <property type="entry name" value="PGRP_domain_met/bac"/>
</dbReference>
<dbReference type="SMART" id="SM00644">
    <property type="entry name" value="Ami_2"/>
    <property type="match status" value="1"/>
</dbReference>
<dbReference type="PROSITE" id="PS51318">
    <property type="entry name" value="TAT"/>
    <property type="match status" value="1"/>
</dbReference>
<evidence type="ECO:0000259" key="2">
    <source>
        <dbReference type="SMART" id="SM00644"/>
    </source>
</evidence>
<dbReference type="EMBL" id="CP000876">
    <property type="protein sequence ID" value="ABX07820.1"/>
    <property type="molecule type" value="Genomic_DNA"/>
</dbReference>
<dbReference type="PANTHER" id="PTHR11022:SF41">
    <property type="entry name" value="PEPTIDOGLYCAN-RECOGNITION PROTEIN LC-RELATED"/>
    <property type="match status" value="1"/>
</dbReference>
<dbReference type="InterPro" id="IPR015510">
    <property type="entry name" value="PGRP"/>
</dbReference>
<geneLocation type="plasmid" evidence="4 5">
    <name>pHAU01</name>
</geneLocation>
<proteinExistence type="inferred from homology"/>
<gene>
    <name evidence="4" type="ordered locus">Haur_5193</name>
</gene>
<dbReference type="Gene3D" id="1.10.101.10">
    <property type="entry name" value="PGBD-like superfamily/PGBD"/>
    <property type="match status" value="2"/>
</dbReference>
<accession>A9B906</accession>
<evidence type="ECO:0000259" key="3">
    <source>
        <dbReference type="SMART" id="SM00701"/>
    </source>
</evidence>
<evidence type="ECO:0000256" key="1">
    <source>
        <dbReference type="ARBA" id="ARBA00007553"/>
    </source>
</evidence>
<dbReference type="InterPro" id="IPR036365">
    <property type="entry name" value="PGBD-like_sf"/>
</dbReference>
<dbReference type="InterPro" id="IPR002502">
    <property type="entry name" value="Amidase_domain"/>
</dbReference>
<dbReference type="PANTHER" id="PTHR11022">
    <property type="entry name" value="PEPTIDOGLYCAN RECOGNITION PROTEIN"/>
    <property type="match status" value="1"/>
</dbReference>
<dbReference type="SUPFAM" id="SSF47090">
    <property type="entry name" value="PGBD-like"/>
    <property type="match status" value="2"/>
</dbReference>
<dbReference type="InterPro" id="IPR006311">
    <property type="entry name" value="TAT_signal"/>
</dbReference>